<gene>
    <name evidence="1" type="ORF">POCULU_LOCUS2364</name>
</gene>
<evidence type="ECO:0000313" key="1">
    <source>
        <dbReference type="EMBL" id="CAG8496808.1"/>
    </source>
</evidence>
<name>A0A9N8ZIA6_9GLOM</name>
<accession>A0A9N8ZIA6</accession>
<sequence length="443" mass="50684">MSPQSAVGSLVFFTSALSTASTFHQVFTRSNKPRALSVGSAPPSPVISPQKSSRGRFRWFKAKRKYTPPPTAVHPHDDDMSSICSEPDMYLGKRRTLSVPDLPNWKYSPMSASQSTFVHTSLDETLQEEDEEIEDWDSMIAAEEQKSSNLFSRRPSLPPIPFSFPLTRGKAEKRRHNRCKSLPQIPMQDLPDSLYRKPKQRESWDAFYVIETPEIPVPEVVEESQIFIRMDMFNILDFNSQIKALETLRQQKRTLTESIQPASRCLGNTLRSLNNTELCYDTLEAKYQSYWEEADVILDLSDVAEDQTHIFGGNRSTHVIERTPSERHFHVLKNIIKSELGDDASKVIHQSKETDDDMMEDIIINDDDSDKENKSFDEEKVDEKKRRRERLRISVDMVPCLIGRLKKLREILSENIKELTVLAQAEGCGVECIRTDDGNLIAS</sequence>
<reference evidence="1" key="1">
    <citation type="submission" date="2021-06" db="EMBL/GenBank/DDBJ databases">
        <authorList>
            <person name="Kallberg Y."/>
            <person name="Tangrot J."/>
            <person name="Rosling A."/>
        </authorList>
    </citation>
    <scope>NUCLEOTIDE SEQUENCE</scope>
    <source>
        <strain evidence="1">IA702</strain>
    </source>
</reference>
<evidence type="ECO:0000313" key="2">
    <source>
        <dbReference type="Proteomes" id="UP000789572"/>
    </source>
</evidence>
<dbReference type="EMBL" id="CAJVPJ010000217">
    <property type="protein sequence ID" value="CAG8496808.1"/>
    <property type="molecule type" value="Genomic_DNA"/>
</dbReference>
<dbReference type="Proteomes" id="UP000789572">
    <property type="component" value="Unassembled WGS sequence"/>
</dbReference>
<dbReference type="AlphaFoldDB" id="A0A9N8ZIA6"/>
<proteinExistence type="predicted"/>
<comment type="caution">
    <text evidence="1">The sequence shown here is derived from an EMBL/GenBank/DDBJ whole genome shotgun (WGS) entry which is preliminary data.</text>
</comment>
<organism evidence="1 2">
    <name type="scientific">Paraglomus occultum</name>
    <dbReference type="NCBI Taxonomy" id="144539"/>
    <lineage>
        <taxon>Eukaryota</taxon>
        <taxon>Fungi</taxon>
        <taxon>Fungi incertae sedis</taxon>
        <taxon>Mucoromycota</taxon>
        <taxon>Glomeromycotina</taxon>
        <taxon>Glomeromycetes</taxon>
        <taxon>Paraglomerales</taxon>
        <taxon>Paraglomeraceae</taxon>
        <taxon>Paraglomus</taxon>
    </lineage>
</organism>
<keyword evidence="2" id="KW-1185">Reference proteome</keyword>
<dbReference type="OrthoDB" id="5400650at2759"/>
<protein>
    <submittedName>
        <fullName evidence="1">7510_t:CDS:1</fullName>
    </submittedName>
</protein>